<name>A0A1S9PN92_9SPHI</name>
<accession>A0A1S9PN92</accession>
<gene>
    <name evidence="1" type="ORF">BC343_03075</name>
</gene>
<dbReference type="EMBL" id="MBTF01000001">
    <property type="protein sequence ID" value="OOQ62048.1"/>
    <property type="molecule type" value="Genomic_DNA"/>
</dbReference>
<keyword evidence="2" id="KW-1185">Reference proteome</keyword>
<organism evidence="1 2">
    <name type="scientific">Mucilaginibacter pedocola</name>
    <dbReference type="NCBI Taxonomy" id="1792845"/>
    <lineage>
        <taxon>Bacteria</taxon>
        <taxon>Pseudomonadati</taxon>
        <taxon>Bacteroidota</taxon>
        <taxon>Sphingobacteriia</taxon>
        <taxon>Sphingobacteriales</taxon>
        <taxon>Sphingobacteriaceae</taxon>
        <taxon>Mucilaginibacter</taxon>
    </lineage>
</organism>
<comment type="caution">
    <text evidence="1">The sequence shown here is derived from an EMBL/GenBank/DDBJ whole genome shotgun (WGS) entry which is preliminary data.</text>
</comment>
<protein>
    <submittedName>
        <fullName evidence="1">Uncharacterized protein</fullName>
    </submittedName>
</protein>
<reference evidence="1 2" key="1">
    <citation type="submission" date="2016-07" db="EMBL/GenBank/DDBJ databases">
        <title>Genomic analysis of zinc-resistant bacterium Mucilaginibacter pedocola TBZ30.</title>
        <authorList>
            <person name="Huang J."/>
            <person name="Tang J."/>
        </authorList>
    </citation>
    <scope>NUCLEOTIDE SEQUENCE [LARGE SCALE GENOMIC DNA]</scope>
    <source>
        <strain evidence="1 2">TBZ30</strain>
    </source>
</reference>
<evidence type="ECO:0000313" key="1">
    <source>
        <dbReference type="EMBL" id="OOQ62048.1"/>
    </source>
</evidence>
<evidence type="ECO:0000313" key="2">
    <source>
        <dbReference type="Proteomes" id="UP000189739"/>
    </source>
</evidence>
<dbReference type="Proteomes" id="UP000189739">
    <property type="component" value="Unassembled WGS sequence"/>
</dbReference>
<dbReference type="STRING" id="1792845.BC343_03075"/>
<sequence length="63" mass="7011">MDVSGYLTAKCTEDLQIDERKGRGGFKRKLVESDKKIFAPFALTDMQILCELCGKKIAVKATT</sequence>
<dbReference type="AlphaFoldDB" id="A0A1S9PN92"/>
<proteinExistence type="predicted"/>